<dbReference type="Gene3D" id="3.90.190.10">
    <property type="entry name" value="Protein tyrosine phosphatase superfamily"/>
    <property type="match status" value="1"/>
</dbReference>
<dbReference type="OMA" id="YETPPIC"/>
<dbReference type="PROSITE" id="PS50054">
    <property type="entry name" value="TYR_PHOSPHATASE_DUAL"/>
    <property type="match status" value="1"/>
</dbReference>
<keyword evidence="2" id="KW-0904">Protein phosphatase</keyword>
<keyword evidence="1" id="KW-0378">Hydrolase</keyword>
<dbReference type="PROSITE" id="PS50056">
    <property type="entry name" value="TYR_PHOSPHATASE_2"/>
    <property type="match status" value="1"/>
</dbReference>
<organism evidence="5 6">
    <name type="scientific">Thecamonas trahens ATCC 50062</name>
    <dbReference type="NCBI Taxonomy" id="461836"/>
    <lineage>
        <taxon>Eukaryota</taxon>
        <taxon>Apusozoa</taxon>
        <taxon>Apusomonadida</taxon>
        <taxon>Apusomonadidae</taxon>
        <taxon>Thecamonas</taxon>
    </lineage>
</organism>
<sequence length="190" mass="20676">MAATAETDALMRFMYGGRLPPTRVLPWLYISDMTTAKSLTMLNEASITRVVVATAPDSCGFPHAQHGIEYMRVAIDDDADADIASLLTRRLFRFICSSQAPEQSVLVHCEGGISRSASIIVAVLMLGASLDYDAALAFLRRSRRLATPNPGFDAALRAWADSPEFTTLASEFDVVLDVDNDARSDESDGR</sequence>
<feature type="domain" description="Tyrosine specific protein phosphatases" evidence="4">
    <location>
        <begin position="89"/>
        <end position="143"/>
    </location>
</feature>
<reference evidence="5 6" key="1">
    <citation type="submission" date="2010-05" db="EMBL/GenBank/DDBJ databases">
        <title>The Genome Sequence of Thecamonas trahens ATCC 50062.</title>
        <authorList>
            <consortium name="The Broad Institute Genome Sequencing Platform"/>
            <person name="Russ C."/>
            <person name="Cuomo C."/>
            <person name="Shea T."/>
            <person name="Young S.K."/>
            <person name="Zeng Q."/>
            <person name="Koehrsen M."/>
            <person name="Haas B."/>
            <person name="Borodovsky M."/>
            <person name="Guigo R."/>
            <person name="Alvarado L."/>
            <person name="Berlin A."/>
            <person name="Bochicchio J."/>
            <person name="Borenstein D."/>
            <person name="Chapman S."/>
            <person name="Chen Z."/>
            <person name="Freedman E."/>
            <person name="Gellesch M."/>
            <person name="Goldberg J."/>
            <person name="Griggs A."/>
            <person name="Gujja S."/>
            <person name="Heilman E."/>
            <person name="Heiman D."/>
            <person name="Hepburn T."/>
            <person name="Howarth C."/>
            <person name="Jen D."/>
            <person name="Larson L."/>
            <person name="Mehta T."/>
            <person name="Park D."/>
            <person name="Pearson M."/>
            <person name="Roberts A."/>
            <person name="Saif S."/>
            <person name="Shenoy N."/>
            <person name="Sisk P."/>
            <person name="Stolte C."/>
            <person name="Sykes S."/>
            <person name="Thomson T."/>
            <person name="Walk T."/>
            <person name="White J."/>
            <person name="Yandava C."/>
            <person name="Burger G."/>
            <person name="Gray M.W."/>
            <person name="Holland P.W.H."/>
            <person name="King N."/>
            <person name="Lang F.B.F."/>
            <person name="Roger A.J."/>
            <person name="Ruiz-Trillo I."/>
            <person name="Lander E."/>
            <person name="Nusbaum C."/>
        </authorList>
    </citation>
    <scope>NUCLEOTIDE SEQUENCE [LARGE SCALE GENOMIC DNA]</scope>
    <source>
        <strain evidence="5 6">ATCC 50062</strain>
    </source>
</reference>
<evidence type="ECO:0000259" key="4">
    <source>
        <dbReference type="PROSITE" id="PS50056"/>
    </source>
</evidence>
<gene>
    <name evidence="5" type="ORF">AMSG_02438</name>
</gene>
<evidence type="ECO:0000259" key="3">
    <source>
        <dbReference type="PROSITE" id="PS50054"/>
    </source>
</evidence>
<feature type="domain" description="Tyrosine-protein phosphatase" evidence="3">
    <location>
        <begin position="20"/>
        <end position="165"/>
    </location>
</feature>
<protein>
    <submittedName>
        <fullName evidence="5">Dual specificity protein phosphatase 15</fullName>
    </submittedName>
</protein>
<dbReference type="GO" id="GO:0008579">
    <property type="term" value="F:JUN kinase phosphatase activity"/>
    <property type="evidence" value="ECO:0007669"/>
    <property type="project" value="TreeGrafter"/>
</dbReference>
<dbReference type="PANTHER" id="PTHR46377:SF5">
    <property type="entry name" value="DUAL SPECIFICITY PHOSPHATASE"/>
    <property type="match status" value="1"/>
</dbReference>
<dbReference type="PANTHER" id="PTHR46377">
    <property type="entry name" value="DUAL SPECIFICITY PROTEIN PHOSPHATASE 19"/>
    <property type="match status" value="1"/>
</dbReference>
<evidence type="ECO:0000256" key="2">
    <source>
        <dbReference type="ARBA" id="ARBA00022912"/>
    </source>
</evidence>
<dbReference type="Pfam" id="PF00782">
    <property type="entry name" value="DSPc"/>
    <property type="match status" value="1"/>
</dbReference>
<dbReference type="GO" id="GO:0005737">
    <property type="term" value="C:cytoplasm"/>
    <property type="evidence" value="ECO:0007669"/>
    <property type="project" value="TreeGrafter"/>
</dbReference>
<keyword evidence="6" id="KW-1185">Reference proteome</keyword>
<dbReference type="RefSeq" id="XP_013760979.1">
    <property type="nucleotide sequence ID" value="XM_013905525.1"/>
</dbReference>
<evidence type="ECO:0000313" key="6">
    <source>
        <dbReference type="Proteomes" id="UP000054408"/>
    </source>
</evidence>
<dbReference type="PROSITE" id="PS00383">
    <property type="entry name" value="TYR_PHOSPHATASE_1"/>
    <property type="match status" value="1"/>
</dbReference>
<dbReference type="InterPro" id="IPR000387">
    <property type="entry name" value="Tyr_Pase_dom"/>
</dbReference>
<dbReference type="InterPro" id="IPR016130">
    <property type="entry name" value="Tyr_Pase_AS"/>
</dbReference>
<name>A0A0L0DW74_THETB</name>
<evidence type="ECO:0000313" key="5">
    <source>
        <dbReference type="EMBL" id="KNC56470.1"/>
    </source>
</evidence>
<dbReference type="Proteomes" id="UP000054408">
    <property type="component" value="Unassembled WGS sequence"/>
</dbReference>
<dbReference type="GeneID" id="25562118"/>
<dbReference type="CDD" id="cd14498">
    <property type="entry name" value="DSP"/>
    <property type="match status" value="1"/>
</dbReference>
<dbReference type="OrthoDB" id="10252009at2759"/>
<dbReference type="SMART" id="SM00195">
    <property type="entry name" value="DSPc"/>
    <property type="match status" value="1"/>
</dbReference>
<dbReference type="eggNOG" id="KOG1717">
    <property type="taxonomic scope" value="Eukaryota"/>
</dbReference>
<dbReference type="STRING" id="461836.A0A0L0DW74"/>
<dbReference type="InterPro" id="IPR020422">
    <property type="entry name" value="TYR_PHOSPHATASE_DUAL_dom"/>
</dbReference>
<dbReference type="InterPro" id="IPR029021">
    <property type="entry name" value="Prot-tyrosine_phosphatase-like"/>
</dbReference>
<dbReference type="SUPFAM" id="SSF52799">
    <property type="entry name" value="(Phosphotyrosine protein) phosphatases II"/>
    <property type="match status" value="1"/>
</dbReference>
<proteinExistence type="predicted"/>
<evidence type="ECO:0000256" key="1">
    <source>
        <dbReference type="ARBA" id="ARBA00022801"/>
    </source>
</evidence>
<dbReference type="InterPro" id="IPR000340">
    <property type="entry name" value="Dual-sp_phosphatase_cat-dom"/>
</dbReference>
<dbReference type="EMBL" id="GL349441">
    <property type="protein sequence ID" value="KNC56470.1"/>
    <property type="molecule type" value="Genomic_DNA"/>
</dbReference>
<accession>A0A0L0DW74</accession>
<dbReference type="AlphaFoldDB" id="A0A0L0DW74"/>